<dbReference type="Gene3D" id="3.40.50.300">
    <property type="entry name" value="P-loop containing nucleotide triphosphate hydrolases"/>
    <property type="match status" value="1"/>
</dbReference>
<dbReference type="AlphaFoldDB" id="A0A0C9YNW2"/>
<dbReference type="STRING" id="1095629.A0A0C9YNW2"/>
<reference evidence="5 6" key="1">
    <citation type="submission" date="2014-04" db="EMBL/GenBank/DDBJ databases">
        <authorList>
            <consortium name="DOE Joint Genome Institute"/>
            <person name="Kuo A."/>
            <person name="Kohler A."/>
            <person name="Nagy L.G."/>
            <person name="Floudas D."/>
            <person name="Copeland A."/>
            <person name="Barry K.W."/>
            <person name="Cichocki N."/>
            <person name="Veneault-Fourrey C."/>
            <person name="LaButti K."/>
            <person name="Lindquist E.A."/>
            <person name="Lipzen A."/>
            <person name="Lundell T."/>
            <person name="Morin E."/>
            <person name="Murat C."/>
            <person name="Sun H."/>
            <person name="Tunlid A."/>
            <person name="Henrissat B."/>
            <person name="Grigoriev I.V."/>
            <person name="Hibbett D.S."/>
            <person name="Martin F."/>
            <person name="Nordberg H.P."/>
            <person name="Cantor M.N."/>
            <person name="Hua S.X."/>
        </authorList>
    </citation>
    <scope>NUCLEOTIDE SEQUENCE [LARGE SCALE GENOMIC DNA]</scope>
    <source>
        <strain evidence="5 6">LaAM-08-1</strain>
    </source>
</reference>
<evidence type="ECO:0000256" key="1">
    <source>
        <dbReference type="ARBA" id="ARBA00006184"/>
    </source>
</evidence>
<dbReference type="SMART" id="SM00382">
    <property type="entry name" value="AAA"/>
    <property type="match status" value="1"/>
</dbReference>
<dbReference type="InterPro" id="IPR027417">
    <property type="entry name" value="P-loop_NTPase"/>
</dbReference>
<feature type="compositionally biased region" description="Low complexity" evidence="3">
    <location>
        <begin position="94"/>
        <end position="109"/>
    </location>
</feature>
<dbReference type="InterPro" id="IPR049945">
    <property type="entry name" value="AAA_22"/>
</dbReference>
<organism evidence="5 6">
    <name type="scientific">Laccaria amethystina LaAM-08-1</name>
    <dbReference type="NCBI Taxonomy" id="1095629"/>
    <lineage>
        <taxon>Eukaryota</taxon>
        <taxon>Fungi</taxon>
        <taxon>Dikarya</taxon>
        <taxon>Basidiomycota</taxon>
        <taxon>Agaricomycotina</taxon>
        <taxon>Agaricomycetes</taxon>
        <taxon>Agaricomycetidae</taxon>
        <taxon>Agaricales</taxon>
        <taxon>Agaricineae</taxon>
        <taxon>Hydnangiaceae</taxon>
        <taxon>Laccaria</taxon>
    </lineage>
</organism>
<protein>
    <recommendedName>
        <fullName evidence="4">AAA+ ATPase domain-containing protein</fullName>
    </recommendedName>
</protein>
<reference evidence="6" key="2">
    <citation type="submission" date="2015-01" db="EMBL/GenBank/DDBJ databases">
        <title>Evolutionary Origins and Diversification of the Mycorrhizal Mutualists.</title>
        <authorList>
            <consortium name="DOE Joint Genome Institute"/>
            <consortium name="Mycorrhizal Genomics Consortium"/>
            <person name="Kohler A."/>
            <person name="Kuo A."/>
            <person name="Nagy L.G."/>
            <person name="Floudas D."/>
            <person name="Copeland A."/>
            <person name="Barry K.W."/>
            <person name="Cichocki N."/>
            <person name="Veneault-Fourrey C."/>
            <person name="LaButti K."/>
            <person name="Lindquist E.A."/>
            <person name="Lipzen A."/>
            <person name="Lundell T."/>
            <person name="Morin E."/>
            <person name="Murat C."/>
            <person name="Riley R."/>
            <person name="Ohm R."/>
            <person name="Sun H."/>
            <person name="Tunlid A."/>
            <person name="Henrissat B."/>
            <person name="Grigoriev I.V."/>
            <person name="Hibbett D.S."/>
            <person name="Martin F."/>
        </authorList>
    </citation>
    <scope>NUCLEOTIDE SEQUENCE [LARGE SCALE GENOMIC DNA]</scope>
    <source>
        <strain evidence="6">LaAM-08-1</strain>
    </source>
</reference>
<dbReference type="GO" id="GO:0006270">
    <property type="term" value="P:DNA replication initiation"/>
    <property type="evidence" value="ECO:0007669"/>
    <property type="project" value="TreeGrafter"/>
</dbReference>
<evidence type="ECO:0000256" key="3">
    <source>
        <dbReference type="SAM" id="MobiDB-lite"/>
    </source>
</evidence>
<name>A0A0C9YNW2_9AGAR</name>
<comment type="similarity">
    <text evidence="1">Belongs to the CDC6/cdc18 family.</text>
</comment>
<evidence type="ECO:0000313" key="6">
    <source>
        <dbReference type="Proteomes" id="UP000054477"/>
    </source>
</evidence>
<dbReference type="PANTHER" id="PTHR10763:SF26">
    <property type="entry name" value="CELL DIVISION CONTROL PROTEIN 6 HOMOLOG"/>
    <property type="match status" value="1"/>
</dbReference>
<evidence type="ECO:0000256" key="2">
    <source>
        <dbReference type="ARBA" id="ARBA00022705"/>
    </source>
</evidence>
<dbReference type="InterPro" id="IPR003593">
    <property type="entry name" value="AAA+_ATPase"/>
</dbReference>
<feature type="compositionally biased region" description="Low complexity" evidence="3">
    <location>
        <begin position="500"/>
        <end position="515"/>
    </location>
</feature>
<dbReference type="CDD" id="cd00009">
    <property type="entry name" value="AAA"/>
    <property type="match status" value="1"/>
</dbReference>
<dbReference type="Gene3D" id="1.10.8.60">
    <property type="match status" value="1"/>
</dbReference>
<keyword evidence="6" id="KW-1185">Reference proteome</keyword>
<evidence type="ECO:0000313" key="5">
    <source>
        <dbReference type="EMBL" id="KIK09718.1"/>
    </source>
</evidence>
<feature type="region of interest" description="Disordered" evidence="3">
    <location>
        <begin position="500"/>
        <end position="519"/>
    </location>
</feature>
<dbReference type="GO" id="GO:0005634">
    <property type="term" value="C:nucleus"/>
    <property type="evidence" value="ECO:0007669"/>
    <property type="project" value="TreeGrafter"/>
</dbReference>
<dbReference type="Proteomes" id="UP000054477">
    <property type="component" value="Unassembled WGS sequence"/>
</dbReference>
<dbReference type="PANTHER" id="PTHR10763">
    <property type="entry name" value="CELL DIVISION CONTROL PROTEIN 6-RELATED"/>
    <property type="match status" value="1"/>
</dbReference>
<dbReference type="GO" id="GO:0016887">
    <property type="term" value="F:ATP hydrolysis activity"/>
    <property type="evidence" value="ECO:0007669"/>
    <property type="project" value="InterPro"/>
</dbReference>
<feature type="region of interest" description="Disordered" evidence="3">
    <location>
        <begin position="1"/>
        <end position="61"/>
    </location>
</feature>
<dbReference type="OrthoDB" id="1926878at2759"/>
<feature type="region of interest" description="Disordered" evidence="3">
    <location>
        <begin position="94"/>
        <end position="113"/>
    </location>
</feature>
<sequence>MQATRITRSSVLGKRSHQIRDSSPAPRPCDQLQTPDPTPNPKRARTSTLVTDFDGNKENVPPFKAELVNGDSSPMSARAARALRRTATELLVTPTRARPGPPRRSSTSSFIPATPVTDISHLTISTPPPTPPTSIMPIHARARALLRSTCNNADTLIAGRDSERELIRDFLAAYIDGTAMDSDIVETSLFISGSPGTGKTALVNSIIRSLHDDDDQVQVISINCMALQNVDALWKRLIEELGASRQRPTRAKKAHNRNAVESLLLSLETRCIIILDELDHITPNSQSFASLFSLPEAVPSYLRLIGIANTHTLTSSAATTFAPPANVRTLHFAPYTPSELQQILESRLHSLNEPNPSAQDSASVDAKKFLPSPSIMLLTKKIAALTGDVRSLFEVLRGAIDLAVSQSAAKITGTDVNPLNTPQASVSPQHILAALKAYSPSSSKPKPTAASIAPAALATNSVSETVAKTHNLGLQTRLVLLAVILAFKRLEVGLSLSNSSASVSASPKKSASPVKRTASASNISSGQSVGIEMTQLHTYYGAVLTRTDDGIFEPASRSEFGDLLNMLEGVGLVALSSSLLPSVTSSPTKGKRTFGRTASFGGGLGGGSVGEVRLADGVWNDEVLRGLGISTTAGSAMKAVDPREEEIRAIWHRENARLGRDIKSFAASVLASGKRPINPFQNAFED</sequence>
<keyword evidence="2" id="KW-0235">DNA replication</keyword>
<dbReference type="GO" id="GO:0033314">
    <property type="term" value="P:mitotic DNA replication checkpoint signaling"/>
    <property type="evidence" value="ECO:0007669"/>
    <property type="project" value="TreeGrafter"/>
</dbReference>
<accession>A0A0C9YNW2</accession>
<feature type="domain" description="AAA+ ATPase" evidence="4">
    <location>
        <begin position="185"/>
        <end position="338"/>
    </location>
</feature>
<dbReference type="EMBL" id="KN838537">
    <property type="protein sequence ID" value="KIK09718.1"/>
    <property type="molecule type" value="Genomic_DNA"/>
</dbReference>
<dbReference type="InterPro" id="IPR050311">
    <property type="entry name" value="ORC1/CDC6"/>
</dbReference>
<dbReference type="Pfam" id="PF13401">
    <property type="entry name" value="AAA_22"/>
    <property type="match status" value="1"/>
</dbReference>
<evidence type="ECO:0000259" key="4">
    <source>
        <dbReference type="SMART" id="SM00382"/>
    </source>
</evidence>
<dbReference type="HOGENOM" id="CLU_025750_0_0_1"/>
<gene>
    <name evidence="5" type="ORF">K443DRAFT_81846</name>
</gene>
<dbReference type="SUPFAM" id="SSF52540">
    <property type="entry name" value="P-loop containing nucleoside triphosphate hydrolases"/>
    <property type="match status" value="1"/>
</dbReference>
<proteinExistence type="inferred from homology"/>
<dbReference type="GO" id="GO:0003688">
    <property type="term" value="F:DNA replication origin binding"/>
    <property type="evidence" value="ECO:0007669"/>
    <property type="project" value="TreeGrafter"/>
</dbReference>
<feature type="compositionally biased region" description="Polar residues" evidence="3">
    <location>
        <begin position="1"/>
        <end position="10"/>
    </location>
</feature>